<organism evidence="1 2">
    <name type="scientific">Mycolicibacter longobardus</name>
    <dbReference type="NCBI Taxonomy" id="1108812"/>
    <lineage>
        <taxon>Bacteria</taxon>
        <taxon>Bacillati</taxon>
        <taxon>Actinomycetota</taxon>
        <taxon>Actinomycetes</taxon>
        <taxon>Mycobacteriales</taxon>
        <taxon>Mycobacteriaceae</taxon>
        <taxon>Mycolicibacter</taxon>
    </lineage>
</organism>
<dbReference type="EMBL" id="LQPG01000035">
    <property type="protein sequence ID" value="ORW08531.1"/>
    <property type="molecule type" value="Genomic_DNA"/>
</dbReference>
<reference evidence="1 2" key="1">
    <citation type="submission" date="2016-01" db="EMBL/GenBank/DDBJ databases">
        <title>The new phylogeny of the genus Mycobacterium.</title>
        <authorList>
            <person name="Tarcisio F."/>
            <person name="Conor M."/>
            <person name="Antonella G."/>
            <person name="Elisabetta G."/>
            <person name="Giulia F.S."/>
            <person name="Sara T."/>
            <person name="Anna F."/>
            <person name="Clotilde B."/>
            <person name="Roberto B."/>
            <person name="Veronica D.S."/>
            <person name="Fabio R."/>
            <person name="Monica P."/>
            <person name="Olivier J."/>
            <person name="Enrico T."/>
            <person name="Nicola S."/>
        </authorList>
    </citation>
    <scope>NUCLEOTIDE SEQUENCE [LARGE SCALE GENOMIC DNA]</scope>
    <source>
        <strain evidence="1 2">DSM 45394</strain>
    </source>
</reference>
<evidence type="ECO:0000313" key="1">
    <source>
        <dbReference type="EMBL" id="ORW08531.1"/>
    </source>
</evidence>
<name>A0A1X1YBX0_9MYCO</name>
<sequence>MSDTVLYNGGHIEGALAGIMALNAQGQDHSHAMDAQYQHLDNVASGDATQAGMEWAMQSQQIRNEASEITQMVHRAVMESHHDQIGMDKMARGWMGV</sequence>
<keyword evidence="2" id="KW-1185">Reference proteome</keyword>
<protein>
    <submittedName>
        <fullName evidence="1">Uncharacterized protein</fullName>
    </submittedName>
</protein>
<comment type="caution">
    <text evidence="1">The sequence shown here is derived from an EMBL/GenBank/DDBJ whole genome shotgun (WGS) entry which is preliminary data.</text>
</comment>
<dbReference type="RefSeq" id="WP_085266172.1">
    <property type="nucleotide sequence ID" value="NZ_LQPG01000035.1"/>
</dbReference>
<evidence type="ECO:0000313" key="2">
    <source>
        <dbReference type="Proteomes" id="UP000193866"/>
    </source>
</evidence>
<dbReference type="Proteomes" id="UP000193866">
    <property type="component" value="Unassembled WGS sequence"/>
</dbReference>
<proteinExistence type="predicted"/>
<accession>A0A1X1YBX0</accession>
<dbReference type="OrthoDB" id="4762095at2"/>
<gene>
    <name evidence="1" type="ORF">AWC16_19225</name>
</gene>
<dbReference type="AlphaFoldDB" id="A0A1X1YBX0"/>